<reference evidence="3" key="1">
    <citation type="journal article" date="2019" name="Int. J. Syst. Evol. Microbiol.">
        <title>The Global Catalogue of Microorganisms (GCM) 10K type strain sequencing project: providing services to taxonomists for standard genome sequencing and annotation.</title>
        <authorList>
            <consortium name="The Broad Institute Genomics Platform"/>
            <consortium name="The Broad Institute Genome Sequencing Center for Infectious Disease"/>
            <person name="Wu L."/>
            <person name="Ma J."/>
        </authorList>
    </citation>
    <scope>NUCLEOTIDE SEQUENCE [LARGE SCALE GENOMIC DNA]</scope>
    <source>
        <strain evidence="3">JCM 9373</strain>
    </source>
</reference>
<dbReference type="Proteomes" id="UP001500320">
    <property type="component" value="Unassembled WGS sequence"/>
</dbReference>
<keyword evidence="3" id="KW-1185">Reference proteome</keyword>
<organism evidence="2 3">
    <name type="scientific">Planomonospora alba</name>
    <dbReference type="NCBI Taxonomy" id="161354"/>
    <lineage>
        <taxon>Bacteria</taxon>
        <taxon>Bacillati</taxon>
        <taxon>Actinomycetota</taxon>
        <taxon>Actinomycetes</taxon>
        <taxon>Streptosporangiales</taxon>
        <taxon>Streptosporangiaceae</taxon>
        <taxon>Planomonospora</taxon>
    </lineage>
</organism>
<proteinExistence type="predicted"/>
<dbReference type="EMBL" id="BAAAUT010000034">
    <property type="protein sequence ID" value="GAA3146627.1"/>
    <property type="molecule type" value="Genomic_DNA"/>
</dbReference>
<evidence type="ECO:0000313" key="2">
    <source>
        <dbReference type="EMBL" id="GAA3146627.1"/>
    </source>
</evidence>
<accession>A0ABP6NFV7</accession>
<comment type="caution">
    <text evidence="2">The sequence shown here is derived from an EMBL/GenBank/DDBJ whole genome shotgun (WGS) entry which is preliminary data.</text>
</comment>
<protein>
    <submittedName>
        <fullName evidence="2">Uncharacterized protein</fullName>
    </submittedName>
</protein>
<feature type="region of interest" description="Disordered" evidence="1">
    <location>
        <begin position="72"/>
        <end position="109"/>
    </location>
</feature>
<evidence type="ECO:0000313" key="3">
    <source>
        <dbReference type="Proteomes" id="UP001500320"/>
    </source>
</evidence>
<name>A0ABP6NFV7_9ACTN</name>
<evidence type="ECO:0000256" key="1">
    <source>
        <dbReference type="SAM" id="MobiDB-lite"/>
    </source>
</evidence>
<sequence>MAVGVAAEVVDDDVRAAGGEQFGVGAADAASRAGHDDDAVGEVEQGGLLTETGCGKWGTTGAWRGAVPGDVSCQGRAPPPGTSTRAVQMDPCPSCRDFSKSKTSTPQAR</sequence>
<gene>
    <name evidence="2" type="ORF">GCM10010466_42060</name>
</gene>